<sequence length="98" mass="11662">MAVWNVLDLRAGTDLGVYSERAQEKINRGNNTRSDFCEREVWKWRFLEVTGMFIQREDGKLKKFKPYAKIICDTKEDLEFVKAAVDFYSGWRDIIEEF</sequence>
<evidence type="ECO:0000313" key="2">
    <source>
        <dbReference type="Proteomes" id="UP000737612"/>
    </source>
</evidence>
<dbReference type="Proteomes" id="UP000737612">
    <property type="component" value="Unassembled WGS sequence"/>
</dbReference>
<comment type="caution">
    <text evidence="1">The sequence shown here is derived from an EMBL/GenBank/DDBJ whole genome shotgun (WGS) entry which is preliminary data.</text>
</comment>
<protein>
    <submittedName>
        <fullName evidence="1">Uncharacterized protein</fullName>
    </submittedName>
</protein>
<proteinExistence type="predicted"/>
<reference evidence="1" key="1">
    <citation type="submission" date="2021-02" db="EMBL/GenBank/DDBJ databases">
        <title>Metagenome-assembled genomes from human diarrheal sample B26.</title>
        <authorList>
            <person name="Ateba T.P."/>
            <person name="Alayande K.A."/>
            <person name="Mwanza M."/>
        </authorList>
    </citation>
    <scope>NUCLEOTIDE SEQUENCE</scope>
    <source>
        <strain evidence="1">06WH</strain>
    </source>
</reference>
<organism evidence="1 2">
    <name type="scientific">Fusicatenibacter saccharivorans</name>
    <dbReference type="NCBI Taxonomy" id="1150298"/>
    <lineage>
        <taxon>Bacteria</taxon>
        <taxon>Bacillati</taxon>
        <taxon>Bacillota</taxon>
        <taxon>Clostridia</taxon>
        <taxon>Lachnospirales</taxon>
        <taxon>Lachnospiraceae</taxon>
        <taxon>Fusicatenibacter</taxon>
    </lineage>
</organism>
<gene>
    <name evidence="1" type="ORF">JTJ23_02795</name>
</gene>
<accession>A0A938ZCX7</accession>
<name>A0A938ZCX7_9FIRM</name>
<dbReference type="AlphaFoldDB" id="A0A938ZCX7"/>
<evidence type="ECO:0000313" key="1">
    <source>
        <dbReference type="EMBL" id="MBN2952530.1"/>
    </source>
</evidence>
<dbReference type="EMBL" id="JAFHBD010000009">
    <property type="protein sequence ID" value="MBN2952530.1"/>
    <property type="molecule type" value="Genomic_DNA"/>
</dbReference>